<dbReference type="FunFam" id="3.40.50.150:FF:000005">
    <property type="entry name" value="Ribosomal RNA large subunit methyltransferase E"/>
    <property type="match status" value="1"/>
</dbReference>
<evidence type="ECO:0000313" key="6">
    <source>
        <dbReference type="EMBL" id="VAX05987.1"/>
    </source>
</evidence>
<dbReference type="PIRSF" id="PIRSF005461">
    <property type="entry name" value="23S_rRNA_mtase"/>
    <property type="match status" value="1"/>
</dbReference>
<dbReference type="EMBL" id="UOFY01000005">
    <property type="protein sequence ID" value="VAX05987.1"/>
    <property type="molecule type" value="Genomic_DNA"/>
</dbReference>
<gene>
    <name evidence="6" type="ORF">MNBD_GAMMA25-2556</name>
</gene>
<organism evidence="6">
    <name type="scientific">hydrothermal vent metagenome</name>
    <dbReference type="NCBI Taxonomy" id="652676"/>
    <lineage>
        <taxon>unclassified sequences</taxon>
        <taxon>metagenomes</taxon>
        <taxon>ecological metagenomes</taxon>
    </lineage>
</organism>
<protein>
    <submittedName>
        <fullName evidence="6">23S rRNA (Uridine(2552)-2'-O)-methyltransferase</fullName>
        <ecNumber evidence="6">2.1.1.166</ecNumber>
    </submittedName>
</protein>
<dbReference type="InterPro" id="IPR029063">
    <property type="entry name" value="SAM-dependent_MTases_sf"/>
</dbReference>
<dbReference type="SUPFAM" id="SSF53335">
    <property type="entry name" value="S-adenosyl-L-methionine-dependent methyltransferases"/>
    <property type="match status" value="1"/>
</dbReference>
<evidence type="ECO:0000259" key="5">
    <source>
        <dbReference type="Pfam" id="PF01728"/>
    </source>
</evidence>
<dbReference type="InterPro" id="IPR015507">
    <property type="entry name" value="rRNA-MeTfrase_E"/>
</dbReference>
<dbReference type="PANTHER" id="PTHR10920">
    <property type="entry name" value="RIBOSOMAL RNA METHYLTRANSFERASE"/>
    <property type="match status" value="1"/>
</dbReference>
<dbReference type="Gene3D" id="3.40.50.150">
    <property type="entry name" value="Vaccinia Virus protein VP39"/>
    <property type="match status" value="1"/>
</dbReference>
<evidence type="ECO:0000256" key="1">
    <source>
        <dbReference type="ARBA" id="ARBA00022552"/>
    </source>
</evidence>
<name>A0A3B1BMU9_9ZZZZ</name>
<dbReference type="HAMAP" id="MF_01547">
    <property type="entry name" value="RNA_methyltr_E"/>
    <property type="match status" value="1"/>
</dbReference>
<keyword evidence="4" id="KW-0949">S-adenosyl-L-methionine</keyword>
<dbReference type="EC" id="2.1.1.166" evidence="6"/>
<reference evidence="6" key="1">
    <citation type="submission" date="2018-06" db="EMBL/GenBank/DDBJ databases">
        <authorList>
            <person name="Zhirakovskaya E."/>
        </authorList>
    </citation>
    <scope>NUCLEOTIDE SEQUENCE</scope>
</reference>
<dbReference type="InterPro" id="IPR050082">
    <property type="entry name" value="RNA_methyltr_RlmE"/>
</dbReference>
<sequence length="211" mass="23805">MSKNKRTKSSGQWLREHFDDVYVKRAQQQGYRSRAVYKLLEIDKKDRLLRPGMTVVDLGSAPGSWSEVAAKQVGLKGRVVALDILPMDSIAGVEFIEGDFREEDIYDHLLDVLGDTPVDLVISDMAPNISGLKAVDQPRAMHLAELALEMAEKVLKKGGVFLVKVFTGEGLDEYKKTMRPLFEKIIVRKPDASRPRSREIYLLARGYRSRA</sequence>
<accession>A0A3B1BMU9</accession>
<keyword evidence="3 6" id="KW-0808">Transferase</keyword>
<keyword evidence="1" id="KW-0698">rRNA processing</keyword>
<dbReference type="PANTHER" id="PTHR10920:SF18">
    <property type="entry name" value="RRNA METHYLTRANSFERASE 2, MITOCHONDRIAL"/>
    <property type="match status" value="1"/>
</dbReference>
<feature type="domain" description="Ribosomal RNA methyltransferase FtsJ" evidence="5">
    <location>
        <begin position="31"/>
        <end position="207"/>
    </location>
</feature>
<dbReference type="InterPro" id="IPR002877">
    <property type="entry name" value="RNA_MeTrfase_FtsJ_dom"/>
</dbReference>
<keyword evidence="2 6" id="KW-0489">Methyltransferase</keyword>
<dbReference type="Pfam" id="PF01728">
    <property type="entry name" value="FtsJ"/>
    <property type="match status" value="1"/>
</dbReference>
<dbReference type="AlphaFoldDB" id="A0A3B1BMU9"/>
<dbReference type="NCBIfam" id="NF008390">
    <property type="entry name" value="PRK11188.1"/>
    <property type="match status" value="1"/>
</dbReference>
<evidence type="ECO:0000256" key="3">
    <source>
        <dbReference type="ARBA" id="ARBA00022679"/>
    </source>
</evidence>
<evidence type="ECO:0000256" key="4">
    <source>
        <dbReference type="ARBA" id="ARBA00022691"/>
    </source>
</evidence>
<evidence type="ECO:0000256" key="2">
    <source>
        <dbReference type="ARBA" id="ARBA00022603"/>
    </source>
</evidence>
<proteinExistence type="inferred from homology"/>
<dbReference type="GO" id="GO:0008650">
    <property type="term" value="F:rRNA (uridine-2'-O-)-methyltransferase activity"/>
    <property type="evidence" value="ECO:0007669"/>
    <property type="project" value="TreeGrafter"/>
</dbReference>